<dbReference type="RefSeq" id="XP_026738356.1">
    <property type="nucleotide sequence ID" value="XM_026882555.1"/>
</dbReference>
<feature type="transmembrane region" description="Helical" evidence="10">
    <location>
        <begin position="275"/>
        <end position="293"/>
    </location>
</feature>
<dbReference type="PANTHER" id="PTHR21137:SF35">
    <property type="entry name" value="ODORANT RECEPTOR 19A-RELATED"/>
    <property type="match status" value="1"/>
</dbReference>
<proteinExistence type="inferred from homology"/>
<accession>A0A7E5WDV2</accession>
<reference evidence="12" key="1">
    <citation type="submission" date="2025-08" db="UniProtKB">
        <authorList>
            <consortium name="RefSeq"/>
        </authorList>
    </citation>
    <scope>IDENTIFICATION</scope>
</reference>
<organism evidence="11 12">
    <name type="scientific">Trichoplusia ni</name>
    <name type="common">Cabbage looper</name>
    <dbReference type="NCBI Taxonomy" id="7111"/>
    <lineage>
        <taxon>Eukaryota</taxon>
        <taxon>Metazoa</taxon>
        <taxon>Ecdysozoa</taxon>
        <taxon>Arthropoda</taxon>
        <taxon>Hexapoda</taxon>
        <taxon>Insecta</taxon>
        <taxon>Pterygota</taxon>
        <taxon>Neoptera</taxon>
        <taxon>Endopterygota</taxon>
        <taxon>Lepidoptera</taxon>
        <taxon>Glossata</taxon>
        <taxon>Ditrysia</taxon>
        <taxon>Noctuoidea</taxon>
        <taxon>Noctuidae</taxon>
        <taxon>Plusiinae</taxon>
        <taxon>Trichoplusia</taxon>
    </lineage>
</organism>
<feature type="transmembrane region" description="Helical" evidence="10">
    <location>
        <begin position="12"/>
        <end position="30"/>
    </location>
</feature>
<keyword evidence="9 10" id="KW-0807">Transducer</keyword>
<dbReference type="PANTHER" id="PTHR21137">
    <property type="entry name" value="ODORANT RECEPTOR"/>
    <property type="match status" value="1"/>
</dbReference>
<dbReference type="Pfam" id="PF02949">
    <property type="entry name" value="7tm_6"/>
    <property type="match status" value="1"/>
</dbReference>
<feature type="transmembrane region" description="Helical" evidence="10">
    <location>
        <begin position="50"/>
        <end position="69"/>
    </location>
</feature>
<dbReference type="InterPro" id="IPR004117">
    <property type="entry name" value="7tm6_olfct_rcpt"/>
</dbReference>
<evidence type="ECO:0000313" key="12">
    <source>
        <dbReference type="RefSeq" id="XP_026738356.1"/>
    </source>
</evidence>
<evidence type="ECO:0000256" key="1">
    <source>
        <dbReference type="ARBA" id="ARBA00004651"/>
    </source>
</evidence>
<evidence type="ECO:0000256" key="4">
    <source>
        <dbReference type="ARBA" id="ARBA00022692"/>
    </source>
</evidence>
<dbReference type="GO" id="GO:0004984">
    <property type="term" value="F:olfactory receptor activity"/>
    <property type="evidence" value="ECO:0007669"/>
    <property type="project" value="InterPro"/>
</dbReference>
<evidence type="ECO:0000256" key="8">
    <source>
        <dbReference type="ARBA" id="ARBA00023170"/>
    </source>
</evidence>
<dbReference type="AlphaFoldDB" id="A0A7E5WDV2"/>
<dbReference type="KEGG" id="tnl:113501426"/>
<feature type="transmembrane region" description="Helical" evidence="10">
    <location>
        <begin position="137"/>
        <end position="162"/>
    </location>
</feature>
<dbReference type="OrthoDB" id="7476568at2759"/>
<evidence type="ECO:0000256" key="3">
    <source>
        <dbReference type="ARBA" id="ARBA00022606"/>
    </source>
</evidence>
<keyword evidence="11" id="KW-1185">Reference proteome</keyword>
<keyword evidence="2" id="KW-1003">Cell membrane</keyword>
<evidence type="ECO:0000256" key="5">
    <source>
        <dbReference type="ARBA" id="ARBA00022725"/>
    </source>
</evidence>
<evidence type="ECO:0000256" key="10">
    <source>
        <dbReference type="RuleBase" id="RU351113"/>
    </source>
</evidence>
<comment type="subcellular location">
    <subcellularLocation>
        <location evidence="1 10">Cell membrane</location>
        <topology evidence="1 10">Multi-pass membrane protein</topology>
    </subcellularLocation>
</comment>
<evidence type="ECO:0000256" key="9">
    <source>
        <dbReference type="ARBA" id="ARBA00023224"/>
    </source>
</evidence>
<dbReference type="GO" id="GO:0007165">
    <property type="term" value="P:signal transduction"/>
    <property type="evidence" value="ECO:0007669"/>
    <property type="project" value="UniProtKB-KW"/>
</dbReference>
<evidence type="ECO:0000256" key="2">
    <source>
        <dbReference type="ARBA" id="ARBA00022475"/>
    </source>
</evidence>
<keyword evidence="7 10" id="KW-0472">Membrane</keyword>
<gene>
    <name evidence="12" type="primary">LOC113501426</name>
</gene>
<keyword evidence="6 10" id="KW-1133">Transmembrane helix</keyword>
<keyword evidence="3 10" id="KW-0716">Sensory transduction</keyword>
<comment type="similarity">
    <text evidence="10">Belongs to the insect chemoreceptor superfamily. Heteromeric odorant receptor channel (TC 1.A.69) family.</text>
</comment>
<protein>
    <recommendedName>
        <fullName evidence="10">Odorant receptor</fullName>
    </recommendedName>
</protein>
<name>A0A7E5WDV2_TRINI</name>
<keyword evidence="8 10" id="KW-0675">Receptor</keyword>
<comment type="caution">
    <text evidence="10">Lacks conserved residue(s) required for the propagation of feature annotation.</text>
</comment>
<sequence>MEAKRFKSNETTKLFGSLGVFFYICWLPLFWEDNISLTKKFRKYYDKVRYVVVVIFFLFTFSSVGSLFTQNNLTARQSYDRSYLATVTPFVKLFYATLSYNKKKIGNIFYYLSVVLRELYNDLELEKQMTRKVKMTAVIFFIGTMLGVAGTNGLVAVLNVVAAGEMFCPVIPVWPDVADTSAIAVWTRAIHYIVWWMYDTWVMGILILLVTMFMVIFYQFKNVQSYFYGLEEIFHDESLTHQEKEKKYEEAFKLGIHIHAVTLWCRKQHYEVCKIIFGAEITLTLIVLVSNLTRLMVKTMCFFQSGEHDLSTLTSLLPLMIIVLVNLALFMLYGGDITVEALKVSDAMYFSGWENCSGQSSARVRKLVACAIRQAQAPVVYTTLGVLDFSHESYVQVIKLPYTVVSMFY</sequence>
<dbReference type="GeneID" id="113501426"/>
<evidence type="ECO:0000313" key="11">
    <source>
        <dbReference type="Proteomes" id="UP000322000"/>
    </source>
</evidence>
<dbReference type="InParanoid" id="A0A7E5WDV2"/>
<evidence type="ECO:0000256" key="7">
    <source>
        <dbReference type="ARBA" id="ARBA00023136"/>
    </source>
</evidence>
<keyword evidence="5 10" id="KW-0552">Olfaction</keyword>
<feature type="transmembrane region" description="Helical" evidence="10">
    <location>
        <begin position="313"/>
        <end position="333"/>
    </location>
</feature>
<keyword evidence="4 10" id="KW-0812">Transmembrane</keyword>
<dbReference type="Proteomes" id="UP000322000">
    <property type="component" value="Chromosome 15"/>
</dbReference>
<dbReference type="GO" id="GO:0005886">
    <property type="term" value="C:plasma membrane"/>
    <property type="evidence" value="ECO:0007669"/>
    <property type="project" value="UniProtKB-SubCell"/>
</dbReference>
<evidence type="ECO:0000256" key="6">
    <source>
        <dbReference type="ARBA" id="ARBA00022989"/>
    </source>
</evidence>
<feature type="transmembrane region" description="Helical" evidence="10">
    <location>
        <begin position="201"/>
        <end position="220"/>
    </location>
</feature>
<dbReference type="GO" id="GO:0005549">
    <property type="term" value="F:odorant binding"/>
    <property type="evidence" value="ECO:0007669"/>
    <property type="project" value="InterPro"/>
</dbReference>